<evidence type="ECO:0000256" key="2">
    <source>
        <dbReference type="ARBA" id="ARBA00022679"/>
    </source>
</evidence>
<keyword evidence="2 9" id="KW-0808">Transferase</keyword>
<dbReference type="Pfam" id="PF02581">
    <property type="entry name" value="TMP-TENI"/>
    <property type="match status" value="1"/>
</dbReference>
<evidence type="ECO:0000256" key="5">
    <source>
        <dbReference type="ARBA" id="ARBA00022977"/>
    </source>
</evidence>
<feature type="binding site" evidence="9">
    <location>
        <begin position="190"/>
        <end position="191"/>
    </location>
    <ligand>
        <name>2-[(2R,5Z)-2-carboxy-4-methylthiazol-5(2H)-ylidene]ethyl phosphate</name>
        <dbReference type="ChEBI" id="CHEBI:62899"/>
    </ligand>
</feature>
<comment type="pathway">
    <text evidence="1 9 11">Cofactor biosynthesis; thiamine diphosphate biosynthesis; thiamine phosphate from 4-amino-2-methyl-5-diphosphomethylpyrimidine and 4-methyl-5-(2-phosphoethyl)-thiazole: step 1/1.</text>
</comment>
<dbReference type="CDD" id="cd00564">
    <property type="entry name" value="TMP_TenI"/>
    <property type="match status" value="1"/>
</dbReference>
<name>A0A2W5N633_RHOSU</name>
<dbReference type="NCBIfam" id="TIGR00693">
    <property type="entry name" value="thiE"/>
    <property type="match status" value="1"/>
</dbReference>
<feature type="binding site" evidence="9">
    <location>
        <position position="142"/>
    </location>
    <ligand>
        <name>4-amino-2-methyl-5-(diphosphooxymethyl)pyrimidine</name>
        <dbReference type="ChEBI" id="CHEBI:57841"/>
    </ligand>
</feature>
<keyword evidence="3 9" id="KW-0479">Metal-binding</keyword>
<dbReference type="Gene3D" id="3.20.20.70">
    <property type="entry name" value="Aldolase class I"/>
    <property type="match status" value="1"/>
</dbReference>
<feature type="domain" description="Thiamine phosphate synthase/TenI" evidence="12">
    <location>
        <begin position="12"/>
        <end position="193"/>
    </location>
</feature>
<evidence type="ECO:0000256" key="7">
    <source>
        <dbReference type="ARBA" id="ARBA00047851"/>
    </source>
</evidence>
<dbReference type="InterPro" id="IPR036206">
    <property type="entry name" value="ThiamineP_synth_sf"/>
</dbReference>
<reference evidence="13 14" key="1">
    <citation type="submission" date="2017-08" db="EMBL/GenBank/DDBJ databases">
        <title>Infants hospitalized years apart are colonized by the same room-sourced microbial strains.</title>
        <authorList>
            <person name="Brooks B."/>
            <person name="Olm M.R."/>
            <person name="Firek B.A."/>
            <person name="Baker R."/>
            <person name="Thomas B.C."/>
            <person name="Morowitz M.J."/>
            <person name="Banfield J.F."/>
        </authorList>
    </citation>
    <scope>NUCLEOTIDE SEQUENCE [LARGE SCALE GENOMIC DNA]</scope>
    <source>
        <strain evidence="13">S2_005_002_R2_34</strain>
    </source>
</reference>
<keyword evidence="4 9" id="KW-0460">Magnesium</keyword>
<evidence type="ECO:0000256" key="1">
    <source>
        <dbReference type="ARBA" id="ARBA00005165"/>
    </source>
</evidence>
<feature type="binding site" evidence="9">
    <location>
        <position position="113"/>
    </location>
    <ligand>
        <name>4-amino-2-methyl-5-(diphosphooxymethyl)pyrimidine</name>
        <dbReference type="ChEBI" id="CHEBI:57841"/>
    </ligand>
</feature>
<evidence type="ECO:0000256" key="6">
    <source>
        <dbReference type="ARBA" id="ARBA00047334"/>
    </source>
</evidence>
<evidence type="ECO:0000256" key="3">
    <source>
        <dbReference type="ARBA" id="ARBA00022723"/>
    </source>
</evidence>
<dbReference type="GO" id="GO:0009229">
    <property type="term" value="P:thiamine diphosphate biosynthetic process"/>
    <property type="evidence" value="ECO:0007669"/>
    <property type="project" value="UniProtKB-UniRule"/>
</dbReference>
<evidence type="ECO:0000256" key="8">
    <source>
        <dbReference type="ARBA" id="ARBA00047883"/>
    </source>
</evidence>
<dbReference type="GO" id="GO:0000287">
    <property type="term" value="F:magnesium ion binding"/>
    <property type="evidence" value="ECO:0007669"/>
    <property type="project" value="UniProtKB-UniRule"/>
</dbReference>
<protein>
    <recommendedName>
        <fullName evidence="9">Thiamine-phosphate synthase</fullName>
        <shortName evidence="9">TP synthase</shortName>
        <shortName evidence="9">TPS</shortName>
        <ecNumber evidence="9">2.5.1.3</ecNumber>
    </recommendedName>
    <alternativeName>
        <fullName evidence="9">Thiamine-phosphate pyrophosphorylase</fullName>
        <shortName evidence="9">TMP pyrophosphorylase</shortName>
        <shortName evidence="9">TMP-PPase</shortName>
    </alternativeName>
</protein>
<comment type="catalytic activity">
    <reaction evidence="7 9 10">
        <text>2-(2-carboxy-4-methylthiazol-5-yl)ethyl phosphate + 4-amino-2-methyl-5-(diphosphooxymethyl)pyrimidine + 2 H(+) = thiamine phosphate + CO2 + diphosphate</text>
        <dbReference type="Rhea" id="RHEA:47848"/>
        <dbReference type="ChEBI" id="CHEBI:15378"/>
        <dbReference type="ChEBI" id="CHEBI:16526"/>
        <dbReference type="ChEBI" id="CHEBI:33019"/>
        <dbReference type="ChEBI" id="CHEBI:37575"/>
        <dbReference type="ChEBI" id="CHEBI:57841"/>
        <dbReference type="ChEBI" id="CHEBI:62890"/>
        <dbReference type="EC" id="2.5.1.3"/>
    </reaction>
</comment>
<dbReference type="SUPFAM" id="SSF51391">
    <property type="entry name" value="Thiamin phosphate synthase"/>
    <property type="match status" value="1"/>
</dbReference>
<dbReference type="PANTHER" id="PTHR20857:SF15">
    <property type="entry name" value="THIAMINE-PHOSPHATE SYNTHASE"/>
    <property type="match status" value="1"/>
</dbReference>
<dbReference type="AlphaFoldDB" id="A0A2W5N633"/>
<evidence type="ECO:0000259" key="12">
    <source>
        <dbReference type="Pfam" id="PF02581"/>
    </source>
</evidence>
<dbReference type="GO" id="GO:0005737">
    <property type="term" value="C:cytoplasm"/>
    <property type="evidence" value="ECO:0007669"/>
    <property type="project" value="TreeGrafter"/>
</dbReference>
<organism evidence="13 14">
    <name type="scientific">Rhodovulum sulfidophilum</name>
    <name type="common">Rhodobacter sulfidophilus</name>
    <dbReference type="NCBI Taxonomy" id="35806"/>
    <lineage>
        <taxon>Bacteria</taxon>
        <taxon>Pseudomonadati</taxon>
        <taxon>Pseudomonadota</taxon>
        <taxon>Alphaproteobacteria</taxon>
        <taxon>Rhodobacterales</taxon>
        <taxon>Paracoccaceae</taxon>
        <taxon>Rhodovulum</taxon>
    </lineage>
</organism>
<dbReference type="Proteomes" id="UP000249185">
    <property type="component" value="Unassembled WGS sequence"/>
</dbReference>
<dbReference type="GO" id="GO:0004789">
    <property type="term" value="F:thiamine-phosphate diphosphorylase activity"/>
    <property type="evidence" value="ECO:0007669"/>
    <property type="project" value="UniProtKB-UniRule"/>
</dbReference>
<accession>A0A2W5N633</accession>
<dbReference type="EC" id="2.5.1.3" evidence="9"/>
<comment type="caution">
    <text evidence="13">The sequence shown here is derived from an EMBL/GenBank/DDBJ whole genome shotgun (WGS) entry which is preliminary data.</text>
</comment>
<comment type="catalytic activity">
    <reaction evidence="8 9 10">
        <text>2-[(2R,5Z)-2-carboxy-4-methylthiazol-5(2H)-ylidene]ethyl phosphate + 4-amino-2-methyl-5-(diphosphooxymethyl)pyrimidine + 2 H(+) = thiamine phosphate + CO2 + diphosphate</text>
        <dbReference type="Rhea" id="RHEA:47844"/>
        <dbReference type="ChEBI" id="CHEBI:15378"/>
        <dbReference type="ChEBI" id="CHEBI:16526"/>
        <dbReference type="ChEBI" id="CHEBI:33019"/>
        <dbReference type="ChEBI" id="CHEBI:37575"/>
        <dbReference type="ChEBI" id="CHEBI:57841"/>
        <dbReference type="ChEBI" id="CHEBI:62899"/>
        <dbReference type="EC" id="2.5.1.3"/>
    </reaction>
</comment>
<evidence type="ECO:0000256" key="4">
    <source>
        <dbReference type="ARBA" id="ARBA00022842"/>
    </source>
</evidence>
<gene>
    <name evidence="9 13" type="primary">thiE</name>
    <name evidence="13" type="ORF">DI556_12365</name>
</gene>
<dbReference type="InterPro" id="IPR022998">
    <property type="entry name" value="ThiamineP_synth_TenI"/>
</dbReference>
<dbReference type="GO" id="GO:0009228">
    <property type="term" value="P:thiamine biosynthetic process"/>
    <property type="evidence" value="ECO:0007669"/>
    <property type="project" value="UniProtKB-KW"/>
</dbReference>
<feature type="binding site" evidence="9">
    <location>
        <position position="75"/>
    </location>
    <ligand>
        <name>Mg(2+)</name>
        <dbReference type="ChEBI" id="CHEBI:18420"/>
    </ligand>
</feature>
<dbReference type="InterPro" id="IPR013785">
    <property type="entry name" value="Aldolase_TIM"/>
</dbReference>
<evidence type="ECO:0000256" key="9">
    <source>
        <dbReference type="HAMAP-Rule" id="MF_00097"/>
    </source>
</evidence>
<evidence type="ECO:0000313" key="13">
    <source>
        <dbReference type="EMBL" id="PZQ48942.1"/>
    </source>
</evidence>
<keyword evidence="5 9" id="KW-0784">Thiamine biosynthesis</keyword>
<dbReference type="UniPathway" id="UPA00060">
    <property type="reaction ID" value="UER00141"/>
</dbReference>
<feature type="binding site" evidence="9">
    <location>
        <begin position="139"/>
        <end position="141"/>
    </location>
    <ligand>
        <name>2-[(2R,5Z)-2-carboxy-4-methylthiazol-5(2H)-ylidene]ethyl phosphate</name>
        <dbReference type="ChEBI" id="CHEBI:62899"/>
    </ligand>
</feature>
<feature type="binding site" evidence="9">
    <location>
        <position position="74"/>
    </location>
    <ligand>
        <name>4-amino-2-methyl-5-(diphosphooxymethyl)pyrimidine</name>
        <dbReference type="ChEBI" id="CHEBI:57841"/>
    </ligand>
</feature>
<feature type="binding site" evidence="9">
    <location>
        <position position="170"/>
    </location>
    <ligand>
        <name>2-[(2R,5Z)-2-carboxy-4-methylthiazol-5(2H)-ylidene]ethyl phosphate</name>
        <dbReference type="ChEBI" id="CHEBI:62899"/>
    </ligand>
</feature>
<evidence type="ECO:0000313" key="14">
    <source>
        <dbReference type="Proteomes" id="UP000249185"/>
    </source>
</evidence>
<comment type="function">
    <text evidence="9">Condenses 4-methyl-5-(beta-hydroxyethyl)thiazole monophosphate (THZ-P) and 2-methyl-4-amino-5-hydroxymethyl pyrimidine pyrophosphate (HMP-PP) to form thiamine monophosphate (TMP).</text>
</comment>
<dbReference type="HAMAP" id="MF_00097">
    <property type="entry name" value="TMP_synthase"/>
    <property type="match status" value="1"/>
</dbReference>
<comment type="cofactor">
    <cofactor evidence="9">
        <name>Mg(2+)</name>
        <dbReference type="ChEBI" id="CHEBI:18420"/>
    </cofactor>
    <text evidence="9">Binds 1 Mg(2+) ion per subunit.</text>
</comment>
<feature type="binding site" evidence="9">
    <location>
        <begin position="42"/>
        <end position="46"/>
    </location>
    <ligand>
        <name>4-amino-2-methyl-5-(diphosphooxymethyl)pyrimidine</name>
        <dbReference type="ChEBI" id="CHEBI:57841"/>
    </ligand>
</feature>
<sequence length="219" mass="22060">MSARFDPAALAVYLVLDPGLCEGFGLVETAVTAVRGGATMIQLRDKDGDTARRLATARALRAALAGSGVPLVLNDDVEAAVAAELDGVHIGQEDMSPTEARARIGDDGILGLSVETEALARAIDPRLVDYAGAGPVFATGTKPGHKPAVGFDGLARIVAACPVPAVAIGGLKAEHAAPTFAAGARGLAVVSAICGQPDPEAATRSLSRAMADATGEEAR</sequence>
<proteinExistence type="inferred from homology"/>
<comment type="similarity">
    <text evidence="9 10">Belongs to the thiamine-phosphate synthase family.</text>
</comment>
<dbReference type="InterPro" id="IPR034291">
    <property type="entry name" value="TMP_synthase"/>
</dbReference>
<evidence type="ECO:0000256" key="10">
    <source>
        <dbReference type="RuleBase" id="RU003826"/>
    </source>
</evidence>
<dbReference type="PANTHER" id="PTHR20857">
    <property type="entry name" value="THIAMINE-PHOSPHATE PYROPHOSPHORYLASE"/>
    <property type="match status" value="1"/>
</dbReference>
<comment type="catalytic activity">
    <reaction evidence="6 9 10">
        <text>4-methyl-5-(2-phosphooxyethyl)-thiazole + 4-amino-2-methyl-5-(diphosphooxymethyl)pyrimidine + H(+) = thiamine phosphate + diphosphate</text>
        <dbReference type="Rhea" id="RHEA:22328"/>
        <dbReference type="ChEBI" id="CHEBI:15378"/>
        <dbReference type="ChEBI" id="CHEBI:33019"/>
        <dbReference type="ChEBI" id="CHEBI:37575"/>
        <dbReference type="ChEBI" id="CHEBI:57841"/>
        <dbReference type="ChEBI" id="CHEBI:58296"/>
        <dbReference type="EC" id="2.5.1.3"/>
    </reaction>
</comment>
<feature type="binding site" evidence="9">
    <location>
        <position position="94"/>
    </location>
    <ligand>
        <name>Mg(2+)</name>
        <dbReference type="ChEBI" id="CHEBI:18420"/>
    </ligand>
</feature>
<dbReference type="EMBL" id="QFPW01000009">
    <property type="protein sequence ID" value="PZQ48942.1"/>
    <property type="molecule type" value="Genomic_DNA"/>
</dbReference>
<evidence type="ECO:0000256" key="11">
    <source>
        <dbReference type="RuleBase" id="RU004253"/>
    </source>
</evidence>